<feature type="region of interest" description="Disordered" evidence="1">
    <location>
        <begin position="59"/>
        <end position="98"/>
    </location>
</feature>
<feature type="compositionally biased region" description="Polar residues" evidence="1">
    <location>
        <begin position="61"/>
        <end position="78"/>
    </location>
</feature>
<sequence length="250" mass="27528">MMDKISVDISAFNGVRKRIHAMETSVLEEIHLKMKGNNAYFSGENLMNNLNESKSVPVFESSLSPKNQETQSPRTSSKPLIGDVQSDEEDTGNETKAHPNVTSMVDITTEEYNKSDCSSVCQREVKIPRRNFGPSAAADICADASGRSIEATQSYTGCNNNKGDIITHNFREIPEFITNARSELDNIMVKLEHDVDKVIALRTICDAKKNSILELLNPGTEFNMINYNSTGSPRVHEPAGGSSNPESITL</sequence>
<reference evidence="2" key="1">
    <citation type="submission" date="2021-01" db="EMBL/GenBank/DDBJ databases">
        <authorList>
            <person name="Corre E."/>
            <person name="Pelletier E."/>
            <person name="Niang G."/>
            <person name="Scheremetjew M."/>
            <person name="Finn R."/>
            <person name="Kale V."/>
            <person name="Holt S."/>
            <person name="Cochrane G."/>
            <person name="Meng A."/>
            <person name="Brown T."/>
            <person name="Cohen L."/>
        </authorList>
    </citation>
    <scope>NUCLEOTIDE SEQUENCE</scope>
    <source>
        <strain evidence="2">GSBS06</strain>
    </source>
</reference>
<evidence type="ECO:0000256" key="1">
    <source>
        <dbReference type="SAM" id="MobiDB-lite"/>
    </source>
</evidence>
<dbReference type="AlphaFoldDB" id="A0A7S3PDZ3"/>
<evidence type="ECO:0000313" key="2">
    <source>
        <dbReference type="EMBL" id="CAE0432733.1"/>
    </source>
</evidence>
<protein>
    <submittedName>
        <fullName evidence="2">Uncharacterized protein</fullName>
    </submittedName>
</protein>
<name>A0A7S3PDZ3_9STRA</name>
<organism evidence="2">
    <name type="scientific">Aplanochytrium stocchinoi</name>
    <dbReference type="NCBI Taxonomy" id="215587"/>
    <lineage>
        <taxon>Eukaryota</taxon>
        <taxon>Sar</taxon>
        <taxon>Stramenopiles</taxon>
        <taxon>Bigyra</taxon>
        <taxon>Labyrinthulomycetes</taxon>
        <taxon>Thraustochytrida</taxon>
        <taxon>Thraustochytriidae</taxon>
        <taxon>Aplanochytrium</taxon>
    </lineage>
</organism>
<gene>
    <name evidence="2" type="ORF">ASTO00021_LOCUS3051</name>
</gene>
<proteinExistence type="predicted"/>
<accession>A0A7S3PDZ3</accession>
<dbReference type="EMBL" id="HBIN01004338">
    <property type="protein sequence ID" value="CAE0432733.1"/>
    <property type="molecule type" value="Transcribed_RNA"/>
</dbReference>